<accession>A0ABS4GFH6</accession>
<evidence type="ECO:0000256" key="6">
    <source>
        <dbReference type="ARBA" id="ARBA00022741"/>
    </source>
</evidence>
<dbReference type="Gene3D" id="3.40.50.620">
    <property type="entry name" value="HUPs"/>
    <property type="match status" value="1"/>
</dbReference>
<dbReference type="InterPro" id="IPR004821">
    <property type="entry name" value="Cyt_trans-like"/>
</dbReference>
<dbReference type="InterPro" id="IPR014729">
    <property type="entry name" value="Rossmann-like_a/b/a_fold"/>
</dbReference>
<evidence type="ECO:0000256" key="7">
    <source>
        <dbReference type="ARBA" id="ARBA00022840"/>
    </source>
</evidence>
<keyword evidence="13" id="KW-1185">Reference proteome</keyword>
<evidence type="ECO:0000313" key="12">
    <source>
        <dbReference type="EMBL" id="MBP1926434.1"/>
    </source>
</evidence>
<evidence type="ECO:0000256" key="2">
    <source>
        <dbReference type="ARBA" id="ARBA00005019"/>
    </source>
</evidence>
<dbReference type="SUPFAM" id="SSF52374">
    <property type="entry name" value="Nucleotidylyl transferase"/>
    <property type="match status" value="1"/>
</dbReference>
<keyword evidence="3 10" id="KW-0662">Pyridine nucleotide biosynthesis</keyword>
<name>A0ABS4GFH6_9FIRM</name>
<keyword evidence="4 10" id="KW-0808">Transferase</keyword>
<organism evidence="12 13">
    <name type="scientific">Sedimentibacter acidaminivorans</name>
    <dbReference type="NCBI Taxonomy" id="913099"/>
    <lineage>
        <taxon>Bacteria</taxon>
        <taxon>Bacillati</taxon>
        <taxon>Bacillota</taxon>
        <taxon>Tissierellia</taxon>
        <taxon>Sedimentibacter</taxon>
    </lineage>
</organism>
<keyword evidence="5 10" id="KW-0548">Nucleotidyltransferase</keyword>
<feature type="domain" description="Cytidyltransferase-like" evidence="11">
    <location>
        <begin position="6"/>
        <end position="173"/>
    </location>
</feature>
<comment type="caution">
    <text evidence="12">The sequence shown here is derived from an EMBL/GenBank/DDBJ whole genome shotgun (WGS) entry which is preliminary data.</text>
</comment>
<protein>
    <recommendedName>
        <fullName evidence="10">Probable nicotinate-nucleotide adenylyltransferase</fullName>
        <ecNumber evidence="10">2.7.7.18</ecNumber>
    </recommendedName>
    <alternativeName>
        <fullName evidence="10">Deamido-NAD(+) diphosphorylase</fullName>
    </alternativeName>
    <alternativeName>
        <fullName evidence="10">Deamido-NAD(+) pyrophosphorylase</fullName>
    </alternativeName>
    <alternativeName>
        <fullName evidence="10">Nicotinate mononucleotide adenylyltransferase</fullName>
        <shortName evidence="10">NaMN adenylyltransferase</shortName>
    </alternativeName>
</protein>
<keyword evidence="6 10" id="KW-0547">Nucleotide-binding</keyword>
<evidence type="ECO:0000256" key="3">
    <source>
        <dbReference type="ARBA" id="ARBA00022642"/>
    </source>
</evidence>
<dbReference type="InterPro" id="IPR005248">
    <property type="entry name" value="NadD/NMNAT"/>
</dbReference>
<evidence type="ECO:0000256" key="5">
    <source>
        <dbReference type="ARBA" id="ARBA00022695"/>
    </source>
</evidence>
<evidence type="ECO:0000256" key="9">
    <source>
        <dbReference type="ARBA" id="ARBA00048721"/>
    </source>
</evidence>
<sequence>MKKIGIFGGTFNPIHNGHLNIAKKIGNSLGLDVIHIIPANVPPHKSYIPIMEGKHRYEMCRLACEGDPLFKLNDIELKKEGRSYTVDTLNEISIDYKYSKLFLILGSDSFLSITNWVGFEEITKLAVLCTTPRDIKEVAQLNKMDQLFKSRGVETIIFDIPVIPISSTLIRKRIQNRMEIHEMVPRNVADYIKINNLYNKIEYEDSNIK</sequence>
<evidence type="ECO:0000256" key="10">
    <source>
        <dbReference type="HAMAP-Rule" id="MF_00244"/>
    </source>
</evidence>
<dbReference type="GO" id="GO:0004515">
    <property type="term" value="F:nicotinate-nucleotide adenylyltransferase activity"/>
    <property type="evidence" value="ECO:0007669"/>
    <property type="project" value="UniProtKB-EC"/>
</dbReference>
<dbReference type="HAMAP" id="MF_00244">
    <property type="entry name" value="NaMN_adenylyltr"/>
    <property type="match status" value="1"/>
</dbReference>
<dbReference type="CDD" id="cd02165">
    <property type="entry name" value="NMNAT"/>
    <property type="match status" value="1"/>
</dbReference>
<dbReference type="Proteomes" id="UP001519342">
    <property type="component" value="Unassembled WGS sequence"/>
</dbReference>
<proteinExistence type="inferred from homology"/>
<dbReference type="PANTHER" id="PTHR39321:SF3">
    <property type="entry name" value="PHOSPHOPANTETHEINE ADENYLYLTRANSFERASE"/>
    <property type="match status" value="1"/>
</dbReference>
<gene>
    <name evidence="10" type="primary">nadD</name>
    <name evidence="12" type="ORF">J2Z76_002299</name>
</gene>
<comment type="similarity">
    <text evidence="10">Belongs to the NadD family.</text>
</comment>
<evidence type="ECO:0000256" key="8">
    <source>
        <dbReference type="ARBA" id="ARBA00023027"/>
    </source>
</evidence>
<reference evidence="12 13" key="1">
    <citation type="submission" date="2021-03" db="EMBL/GenBank/DDBJ databases">
        <title>Genomic Encyclopedia of Type Strains, Phase IV (KMG-IV): sequencing the most valuable type-strain genomes for metagenomic binning, comparative biology and taxonomic classification.</title>
        <authorList>
            <person name="Goeker M."/>
        </authorList>
    </citation>
    <scope>NUCLEOTIDE SEQUENCE [LARGE SCALE GENOMIC DNA]</scope>
    <source>
        <strain evidence="12 13">DSM 24004</strain>
    </source>
</reference>
<keyword evidence="8 10" id="KW-0520">NAD</keyword>
<dbReference type="NCBIfam" id="TIGR00482">
    <property type="entry name" value="nicotinate (nicotinamide) nucleotide adenylyltransferase"/>
    <property type="match status" value="1"/>
</dbReference>
<dbReference type="Pfam" id="PF01467">
    <property type="entry name" value="CTP_transf_like"/>
    <property type="match status" value="1"/>
</dbReference>
<dbReference type="NCBIfam" id="NF000840">
    <property type="entry name" value="PRK00071.1-3"/>
    <property type="match status" value="1"/>
</dbReference>
<dbReference type="EC" id="2.7.7.18" evidence="10"/>
<evidence type="ECO:0000256" key="4">
    <source>
        <dbReference type="ARBA" id="ARBA00022679"/>
    </source>
</evidence>
<comment type="function">
    <text evidence="1 10">Catalyzes the reversible adenylation of nicotinate mononucleotide (NaMN) to nicotinic acid adenine dinucleotide (NaAD).</text>
</comment>
<evidence type="ECO:0000313" key="13">
    <source>
        <dbReference type="Proteomes" id="UP001519342"/>
    </source>
</evidence>
<comment type="catalytic activity">
    <reaction evidence="9 10">
        <text>nicotinate beta-D-ribonucleotide + ATP + H(+) = deamido-NAD(+) + diphosphate</text>
        <dbReference type="Rhea" id="RHEA:22860"/>
        <dbReference type="ChEBI" id="CHEBI:15378"/>
        <dbReference type="ChEBI" id="CHEBI:30616"/>
        <dbReference type="ChEBI" id="CHEBI:33019"/>
        <dbReference type="ChEBI" id="CHEBI:57502"/>
        <dbReference type="ChEBI" id="CHEBI:58437"/>
        <dbReference type="EC" id="2.7.7.18"/>
    </reaction>
</comment>
<dbReference type="NCBIfam" id="TIGR00125">
    <property type="entry name" value="cyt_tran_rel"/>
    <property type="match status" value="1"/>
</dbReference>
<evidence type="ECO:0000259" key="11">
    <source>
        <dbReference type="Pfam" id="PF01467"/>
    </source>
</evidence>
<dbReference type="RefSeq" id="WP_209512165.1">
    <property type="nucleotide sequence ID" value="NZ_JAGGKS010000006.1"/>
</dbReference>
<dbReference type="PANTHER" id="PTHR39321">
    <property type="entry name" value="NICOTINATE-NUCLEOTIDE ADENYLYLTRANSFERASE-RELATED"/>
    <property type="match status" value="1"/>
</dbReference>
<comment type="pathway">
    <text evidence="2 10">Cofactor biosynthesis; NAD(+) biosynthesis; deamido-NAD(+) from nicotinate D-ribonucleotide: step 1/1.</text>
</comment>
<evidence type="ECO:0000256" key="1">
    <source>
        <dbReference type="ARBA" id="ARBA00002324"/>
    </source>
</evidence>
<dbReference type="EMBL" id="JAGGKS010000006">
    <property type="protein sequence ID" value="MBP1926434.1"/>
    <property type="molecule type" value="Genomic_DNA"/>
</dbReference>
<keyword evidence="7 10" id="KW-0067">ATP-binding</keyword>